<dbReference type="GO" id="GO:0071011">
    <property type="term" value="C:precatalytic spliceosome"/>
    <property type="evidence" value="ECO:0007669"/>
    <property type="project" value="TreeGrafter"/>
</dbReference>
<evidence type="ECO:0000256" key="2">
    <source>
        <dbReference type="ARBA" id="ARBA00022884"/>
    </source>
</evidence>
<feature type="compositionally biased region" description="Gly residues" evidence="6">
    <location>
        <begin position="293"/>
        <end position="356"/>
    </location>
</feature>
<dbReference type="SMART" id="SM00360">
    <property type="entry name" value="RRM"/>
    <property type="match status" value="1"/>
</dbReference>
<dbReference type="Pfam" id="PF12220">
    <property type="entry name" value="U1snRNP70_N"/>
    <property type="match status" value="1"/>
</dbReference>
<dbReference type="PROSITE" id="PS50102">
    <property type="entry name" value="RRM"/>
    <property type="match status" value="1"/>
</dbReference>
<evidence type="ECO:0000256" key="1">
    <source>
        <dbReference type="ARBA" id="ARBA00004123"/>
    </source>
</evidence>
<dbReference type="PANTHER" id="PTHR13952:SF5">
    <property type="entry name" value="U1 SMALL NUCLEAR RIBONUCLEOPROTEIN 70 KDA"/>
    <property type="match status" value="1"/>
</dbReference>
<dbReference type="GO" id="GO:0005685">
    <property type="term" value="C:U1 snRNP"/>
    <property type="evidence" value="ECO:0007669"/>
    <property type="project" value="TreeGrafter"/>
</dbReference>
<feature type="compositionally biased region" description="Gly residues" evidence="6">
    <location>
        <begin position="226"/>
        <end position="241"/>
    </location>
</feature>
<evidence type="ECO:0000313" key="9">
    <source>
        <dbReference type="Proteomes" id="UP000016930"/>
    </source>
</evidence>
<accession>M2QM93</accession>
<proteinExistence type="predicted"/>
<feature type="compositionally biased region" description="Pro residues" evidence="6">
    <location>
        <begin position="215"/>
        <end position="225"/>
    </location>
</feature>
<reference evidence="8 9" key="1">
    <citation type="journal article" date="2012" name="Proc. Natl. Acad. Sci. U.S.A.">
        <title>Comparative genomics of Ceriporiopsis subvermispora and Phanerochaete chrysosporium provide insight into selective ligninolysis.</title>
        <authorList>
            <person name="Fernandez-Fueyo E."/>
            <person name="Ruiz-Duenas F.J."/>
            <person name="Ferreira P."/>
            <person name="Floudas D."/>
            <person name="Hibbett D.S."/>
            <person name="Canessa P."/>
            <person name="Larrondo L.F."/>
            <person name="James T.Y."/>
            <person name="Seelenfreund D."/>
            <person name="Lobos S."/>
            <person name="Polanco R."/>
            <person name="Tello M."/>
            <person name="Honda Y."/>
            <person name="Watanabe T."/>
            <person name="Watanabe T."/>
            <person name="Ryu J.S."/>
            <person name="Kubicek C.P."/>
            <person name="Schmoll M."/>
            <person name="Gaskell J."/>
            <person name="Hammel K.E."/>
            <person name="St John F.J."/>
            <person name="Vanden Wymelenberg A."/>
            <person name="Sabat G."/>
            <person name="Splinter BonDurant S."/>
            <person name="Syed K."/>
            <person name="Yadav J.S."/>
            <person name="Doddapaneni H."/>
            <person name="Subramanian V."/>
            <person name="Lavin J.L."/>
            <person name="Oguiza J.A."/>
            <person name="Perez G."/>
            <person name="Pisabarro A.G."/>
            <person name="Ramirez L."/>
            <person name="Santoyo F."/>
            <person name="Master E."/>
            <person name="Coutinho P.M."/>
            <person name="Henrissat B."/>
            <person name="Lombard V."/>
            <person name="Magnuson J.K."/>
            <person name="Kuees U."/>
            <person name="Hori C."/>
            <person name="Igarashi K."/>
            <person name="Samejima M."/>
            <person name="Held B.W."/>
            <person name="Barry K.W."/>
            <person name="LaButti K.M."/>
            <person name="Lapidus A."/>
            <person name="Lindquist E.A."/>
            <person name="Lucas S.M."/>
            <person name="Riley R."/>
            <person name="Salamov A.A."/>
            <person name="Hoffmeister D."/>
            <person name="Schwenk D."/>
            <person name="Hadar Y."/>
            <person name="Yarden O."/>
            <person name="de Vries R.P."/>
            <person name="Wiebenga A."/>
            <person name="Stenlid J."/>
            <person name="Eastwood D."/>
            <person name="Grigoriev I.V."/>
            <person name="Berka R.M."/>
            <person name="Blanchette R.A."/>
            <person name="Kersten P."/>
            <person name="Martinez A.T."/>
            <person name="Vicuna R."/>
            <person name="Cullen D."/>
        </authorList>
    </citation>
    <scope>NUCLEOTIDE SEQUENCE [LARGE SCALE GENOMIC DNA]</scope>
    <source>
        <strain evidence="8 9">B</strain>
    </source>
</reference>
<evidence type="ECO:0000259" key="7">
    <source>
        <dbReference type="PROSITE" id="PS50102"/>
    </source>
</evidence>
<dbReference type="AlphaFoldDB" id="M2QM93"/>
<gene>
    <name evidence="8" type="ORF">CERSUDRAFT_117917</name>
</gene>
<feature type="compositionally biased region" description="Basic and acidic residues" evidence="6">
    <location>
        <begin position="357"/>
        <end position="378"/>
    </location>
</feature>
<feature type="region of interest" description="Disordered" evidence="6">
    <location>
        <begin position="293"/>
        <end position="378"/>
    </location>
</feature>
<feature type="domain" description="RRM" evidence="7">
    <location>
        <begin position="118"/>
        <end position="199"/>
    </location>
</feature>
<evidence type="ECO:0000256" key="3">
    <source>
        <dbReference type="ARBA" id="ARBA00023242"/>
    </source>
</evidence>
<sequence>MPGTHLLPPNLLKLFAPRPALPYTRPLDRDIDRVRPKKVDGVAHILAQLEEDKTQGMINAGQGEVMEEGEEPTFTLAEEVKRQLRREERKKKKEEEFKLAKENYKPQENPEVVGDPYKTLFVAHLPKHATENDVRREFERFGSLERVRIVRDKRGNSRKYAFVVFERERDMKAAFKSSDDIAVMGARVLVDVERGRTVRGWKPRRLGGGLGGRPKPIPRSVPPPRGGGFRGGFRGGDRGGGFRGGRGGGFRGGGEGFGGGGGGFRGVRDDFGGGRGDFGGGRGGGFGRGGGYRGRGGGIGFQGGGGFGGHDGPNGYGGPPSGPGGFGGPPGGGSGGGYGGPPGGGGGYGPPGGGYRGDLKRDGPPGGYDDRDAKRPRY</sequence>
<dbReference type="Proteomes" id="UP000016930">
    <property type="component" value="Unassembled WGS sequence"/>
</dbReference>
<evidence type="ECO:0000313" key="8">
    <source>
        <dbReference type="EMBL" id="EMD33290.1"/>
    </source>
</evidence>
<dbReference type="HOGENOM" id="CLU_045151_0_0_1"/>
<evidence type="ECO:0000256" key="5">
    <source>
        <dbReference type="PROSITE-ProRule" id="PRU00176"/>
    </source>
</evidence>
<keyword evidence="3" id="KW-0539">Nucleus</keyword>
<keyword evidence="2 5" id="KW-0694">RNA-binding</keyword>
<dbReference type="SUPFAM" id="SSF54928">
    <property type="entry name" value="RNA-binding domain, RBD"/>
    <property type="match status" value="1"/>
</dbReference>
<protein>
    <recommendedName>
        <fullName evidence="7">RRM domain-containing protein</fullName>
    </recommendedName>
</protein>
<comment type="subcellular location">
    <subcellularLocation>
        <location evidence="1">Nucleus</location>
    </subcellularLocation>
</comment>
<dbReference type="STRING" id="914234.M2QM93"/>
<dbReference type="GO" id="GO:0071004">
    <property type="term" value="C:U2-type prespliceosome"/>
    <property type="evidence" value="ECO:0007669"/>
    <property type="project" value="TreeGrafter"/>
</dbReference>
<keyword evidence="4" id="KW-0687">Ribonucleoprotein</keyword>
<dbReference type="PANTHER" id="PTHR13952">
    <property type="entry name" value="U1 SMALL NUCLEAR RIBONUCLEOPROTEIN 70 KD"/>
    <property type="match status" value="1"/>
</dbReference>
<dbReference type="GO" id="GO:0030619">
    <property type="term" value="F:U1 snRNA binding"/>
    <property type="evidence" value="ECO:0007669"/>
    <property type="project" value="TreeGrafter"/>
</dbReference>
<dbReference type="InterPro" id="IPR000504">
    <property type="entry name" value="RRM_dom"/>
</dbReference>
<dbReference type="InterPro" id="IPR012677">
    <property type="entry name" value="Nucleotide-bd_a/b_plait_sf"/>
</dbReference>
<name>M2QM93_CERS8</name>
<dbReference type="OrthoDB" id="4207594at2759"/>
<feature type="region of interest" description="Disordered" evidence="6">
    <location>
        <begin position="203"/>
        <end position="241"/>
    </location>
</feature>
<dbReference type="InterPro" id="IPR051183">
    <property type="entry name" value="U1_U11-U12_snRNP_70-35kDa"/>
</dbReference>
<evidence type="ECO:0000256" key="4">
    <source>
        <dbReference type="ARBA" id="ARBA00023274"/>
    </source>
</evidence>
<dbReference type="Gene3D" id="3.30.70.330">
    <property type="match status" value="1"/>
</dbReference>
<dbReference type="Pfam" id="PF00076">
    <property type="entry name" value="RRM_1"/>
    <property type="match status" value="1"/>
</dbReference>
<evidence type="ECO:0000256" key="6">
    <source>
        <dbReference type="SAM" id="MobiDB-lite"/>
    </source>
</evidence>
<dbReference type="GO" id="GO:0003729">
    <property type="term" value="F:mRNA binding"/>
    <property type="evidence" value="ECO:0007669"/>
    <property type="project" value="TreeGrafter"/>
</dbReference>
<dbReference type="GO" id="GO:0000398">
    <property type="term" value="P:mRNA splicing, via spliceosome"/>
    <property type="evidence" value="ECO:0007669"/>
    <property type="project" value="TreeGrafter"/>
</dbReference>
<dbReference type="FunFam" id="3.30.70.330:FF:000132">
    <property type="entry name" value="Small nuclear ribonucleoprotein U11/U12 subunit 35"/>
    <property type="match status" value="1"/>
</dbReference>
<keyword evidence="9" id="KW-1185">Reference proteome</keyword>
<organism evidence="8 9">
    <name type="scientific">Ceriporiopsis subvermispora (strain B)</name>
    <name type="common">White-rot fungus</name>
    <name type="synonym">Gelatoporia subvermispora</name>
    <dbReference type="NCBI Taxonomy" id="914234"/>
    <lineage>
        <taxon>Eukaryota</taxon>
        <taxon>Fungi</taxon>
        <taxon>Dikarya</taxon>
        <taxon>Basidiomycota</taxon>
        <taxon>Agaricomycotina</taxon>
        <taxon>Agaricomycetes</taxon>
        <taxon>Polyporales</taxon>
        <taxon>Gelatoporiaceae</taxon>
        <taxon>Gelatoporia</taxon>
    </lineage>
</organism>
<dbReference type="EMBL" id="KB445806">
    <property type="protein sequence ID" value="EMD33290.1"/>
    <property type="molecule type" value="Genomic_DNA"/>
</dbReference>
<dbReference type="InterPro" id="IPR022023">
    <property type="entry name" value="U1snRNP70_N"/>
</dbReference>
<dbReference type="InterPro" id="IPR035979">
    <property type="entry name" value="RBD_domain_sf"/>
</dbReference>